<reference evidence="2" key="1">
    <citation type="journal article" date="2007" name="PLoS ONE">
        <title>The first genome sequence of an elite grapevine cultivar (Pinot noir Vitis vinifera L.): coping with a highly heterozygous genome.</title>
        <authorList>
            <person name="Velasco R."/>
            <person name="Zharkikh A."/>
            <person name="Troggio M."/>
            <person name="Cartwright D.A."/>
            <person name="Cestaro A."/>
            <person name="Pruss D."/>
            <person name="Pindo M."/>
            <person name="FitzGerald L.M."/>
            <person name="Vezzulli S."/>
            <person name="Reid J."/>
            <person name="Malacarne G."/>
            <person name="Iliev D."/>
            <person name="Coppola G."/>
            <person name="Wardell B."/>
            <person name="Micheletti D."/>
            <person name="Macalma T."/>
            <person name="Facci M."/>
            <person name="Mitchell J.T."/>
            <person name="Perazzolli M."/>
            <person name="Eldredge G."/>
            <person name="Gatto P."/>
            <person name="Oyzerski R."/>
            <person name="Moretto M."/>
            <person name="Gutin N."/>
            <person name="Stefanini M."/>
            <person name="Chen Y."/>
            <person name="Segala C."/>
            <person name="Davenport C."/>
            <person name="Dematte L."/>
            <person name="Mraz A."/>
            <person name="Battilana J."/>
            <person name="Stormo K."/>
            <person name="Costa F."/>
            <person name="Tao Q."/>
            <person name="Si-Ammour A."/>
            <person name="Harkins T."/>
            <person name="Lackey A."/>
            <person name="Perbost C."/>
            <person name="Taillon B."/>
            <person name="Stella A."/>
            <person name="Solovyev V."/>
            <person name="Fawcett J.A."/>
            <person name="Sterck L."/>
            <person name="Vandepoele K."/>
            <person name="Grando S.M."/>
            <person name="Toppo S."/>
            <person name="Moser C."/>
            <person name="Lanchbury J."/>
            <person name="Bogden R."/>
            <person name="Skolnick M."/>
            <person name="Sgaramella V."/>
            <person name="Bhatnagar S.K."/>
            <person name="Fontana P."/>
            <person name="Gutin A."/>
            <person name="Van de Peer Y."/>
            <person name="Salamini F."/>
            <person name="Viola R."/>
        </authorList>
    </citation>
    <scope>NUCLEOTIDE SEQUENCE</scope>
</reference>
<dbReference type="SUPFAM" id="SSF56672">
    <property type="entry name" value="DNA/RNA polymerases"/>
    <property type="match status" value="1"/>
</dbReference>
<organism evidence="2">
    <name type="scientific">Vitis vinifera</name>
    <name type="common">Grape</name>
    <dbReference type="NCBI Taxonomy" id="29760"/>
    <lineage>
        <taxon>Eukaryota</taxon>
        <taxon>Viridiplantae</taxon>
        <taxon>Streptophyta</taxon>
        <taxon>Embryophyta</taxon>
        <taxon>Tracheophyta</taxon>
        <taxon>Spermatophyta</taxon>
        <taxon>Magnoliopsida</taxon>
        <taxon>eudicotyledons</taxon>
        <taxon>Gunneridae</taxon>
        <taxon>Pentapetalae</taxon>
        <taxon>rosids</taxon>
        <taxon>Vitales</taxon>
        <taxon>Vitaceae</taxon>
        <taxon>Viteae</taxon>
        <taxon>Vitis</taxon>
    </lineage>
</organism>
<dbReference type="PANTHER" id="PTHR33240">
    <property type="entry name" value="OS08G0508500 PROTEIN"/>
    <property type="match status" value="1"/>
</dbReference>
<name>A5APS4_VITVI</name>
<gene>
    <name evidence="2" type="ORF">VITISV_029029</name>
</gene>
<evidence type="ECO:0000313" key="2">
    <source>
        <dbReference type="EMBL" id="CAN71542.1"/>
    </source>
</evidence>
<evidence type="ECO:0000256" key="1">
    <source>
        <dbReference type="SAM" id="MobiDB-lite"/>
    </source>
</evidence>
<dbReference type="EMBL" id="AM431682">
    <property type="protein sequence ID" value="CAN71542.1"/>
    <property type="molecule type" value="Genomic_DNA"/>
</dbReference>
<dbReference type="InterPro" id="IPR043502">
    <property type="entry name" value="DNA/RNA_pol_sf"/>
</dbReference>
<sequence>MVLRSQQPKIARHVVGVPFTNFGSLVLALYDVDNGISRGLWIDSSPTDVKGKKPFGDRDQLILVPEVALVQTTTVAPLTFPHYSAQTPFVLIPNVEKVRTLYVDDARIPDIQYVIRGGRVVRQQPPTATRPLEGTSSHEKSTQPRISIRSLLASSITHRDALIQALSQIRVETTTTPEGLIHMVMVGRAICIVFFNDDLPPEGLGHTCPLYISIDCLGLQVPYVLLDNGSVLNVCPLAIAIALGYAPSDFGPSTQTVRAYDSTQRKVLRIPTSFNLLLGRPWIHRARVIPSFLHQKVKFIHDGQVVTVQYVVDMFISSKPVLQISHSDDDLFLIGFTFDEPNEFMAIPDHDVPFGLLRKSQPTIWDDQCQRTFERIREYLLSPLVLVPPTPGHPLLLYLSVSNKSIRWSIVADHPASLPFSDGRAIDDDFPYEDVADVTSLSGWRMYFDGAANHSRYGIGVLLISPHGDHIPRSVCLAFLD</sequence>
<protein>
    <recommendedName>
        <fullName evidence="3">Reverse transcriptase/retrotransposon-derived protein RNase H-like domain-containing protein</fullName>
    </recommendedName>
</protein>
<feature type="region of interest" description="Disordered" evidence="1">
    <location>
        <begin position="124"/>
        <end position="144"/>
    </location>
</feature>
<proteinExistence type="predicted"/>
<dbReference type="PANTHER" id="PTHR33240:SF15">
    <property type="entry name" value="GAG-PRO-LIKE PROTEIN"/>
    <property type="match status" value="1"/>
</dbReference>
<accession>A5APS4</accession>
<evidence type="ECO:0008006" key="3">
    <source>
        <dbReference type="Google" id="ProtNLM"/>
    </source>
</evidence>
<dbReference type="AlphaFoldDB" id="A5APS4"/>